<dbReference type="GO" id="GO:0020037">
    <property type="term" value="F:heme binding"/>
    <property type="evidence" value="ECO:0007669"/>
    <property type="project" value="InterPro"/>
</dbReference>
<dbReference type="InterPro" id="IPR050182">
    <property type="entry name" value="Cytochrome_P450_fam2"/>
</dbReference>
<dbReference type="GO" id="GO:0006805">
    <property type="term" value="P:xenobiotic metabolic process"/>
    <property type="evidence" value="ECO:0007669"/>
    <property type="project" value="TreeGrafter"/>
</dbReference>
<protein>
    <submittedName>
        <fullName evidence="6">Cytochrome P450</fullName>
    </submittedName>
</protein>
<keyword evidence="4 5" id="KW-0349">Heme</keyword>
<evidence type="ECO:0000256" key="1">
    <source>
        <dbReference type="ARBA" id="ARBA00010617"/>
    </source>
</evidence>
<keyword evidence="2 4" id="KW-0479">Metal-binding</keyword>
<comment type="cofactor">
    <cofactor evidence="4">
        <name>heme</name>
        <dbReference type="ChEBI" id="CHEBI:30413"/>
    </cofactor>
</comment>
<proteinExistence type="inferred from homology"/>
<dbReference type="PANTHER" id="PTHR24300:SF403">
    <property type="entry name" value="CYTOCHROME P450 306A1"/>
    <property type="match status" value="1"/>
</dbReference>
<evidence type="ECO:0000313" key="7">
    <source>
        <dbReference type="Proteomes" id="UP000762676"/>
    </source>
</evidence>
<sequence length="97" mass="11135">MDAQAWKDPLKFCPERFLNKHGGIVKPDAFVPFSLGRRMCMGEALANMELFLYTTSLVKRFELQPCEMGQPPTTQFTEGIVCAPMPFQLRFVERAIY</sequence>
<dbReference type="Gene3D" id="1.10.630.10">
    <property type="entry name" value="Cytochrome P450"/>
    <property type="match status" value="1"/>
</dbReference>
<dbReference type="PROSITE" id="PS00086">
    <property type="entry name" value="CYTOCHROME_P450"/>
    <property type="match status" value="1"/>
</dbReference>
<evidence type="ECO:0000256" key="3">
    <source>
        <dbReference type="ARBA" id="ARBA00023004"/>
    </source>
</evidence>
<dbReference type="InterPro" id="IPR002401">
    <property type="entry name" value="Cyt_P450_E_grp-I"/>
</dbReference>
<organism evidence="6 7">
    <name type="scientific">Elysia marginata</name>
    <dbReference type="NCBI Taxonomy" id="1093978"/>
    <lineage>
        <taxon>Eukaryota</taxon>
        <taxon>Metazoa</taxon>
        <taxon>Spiralia</taxon>
        <taxon>Lophotrochozoa</taxon>
        <taxon>Mollusca</taxon>
        <taxon>Gastropoda</taxon>
        <taxon>Heterobranchia</taxon>
        <taxon>Euthyneura</taxon>
        <taxon>Panpulmonata</taxon>
        <taxon>Sacoglossa</taxon>
        <taxon>Placobranchoidea</taxon>
        <taxon>Plakobranchidae</taxon>
        <taxon>Elysia</taxon>
    </lineage>
</organism>
<feature type="binding site" description="axial binding residue" evidence="4">
    <location>
        <position position="40"/>
    </location>
    <ligand>
        <name>heme</name>
        <dbReference type="ChEBI" id="CHEBI:30413"/>
    </ligand>
    <ligandPart>
        <name>Fe</name>
        <dbReference type="ChEBI" id="CHEBI:18248"/>
    </ligandPart>
</feature>
<comment type="similarity">
    <text evidence="1 5">Belongs to the cytochrome P450 family.</text>
</comment>
<keyword evidence="7" id="KW-1185">Reference proteome</keyword>
<evidence type="ECO:0000256" key="2">
    <source>
        <dbReference type="ARBA" id="ARBA00022723"/>
    </source>
</evidence>
<dbReference type="GO" id="GO:0005506">
    <property type="term" value="F:iron ion binding"/>
    <property type="evidence" value="ECO:0007669"/>
    <property type="project" value="InterPro"/>
</dbReference>
<dbReference type="GO" id="GO:0008395">
    <property type="term" value="F:steroid hydroxylase activity"/>
    <property type="evidence" value="ECO:0007669"/>
    <property type="project" value="TreeGrafter"/>
</dbReference>
<gene>
    <name evidence="6" type="ORF">ElyMa_002821800</name>
</gene>
<comment type="caution">
    <text evidence="6">The sequence shown here is derived from an EMBL/GenBank/DDBJ whole genome shotgun (WGS) entry which is preliminary data.</text>
</comment>
<accession>A0AAV4HSM9</accession>
<dbReference type="Pfam" id="PF00067">
    <property type="entry name" value="p450"/>
    <property type="match status" value="1"/>
</dbReference>
<dbReference type="GO" id="GO:0005737">
    <property type="term" value="C:cytoplasm"/>
    <property type="evidence" value="ECO:0007669"/>
    <property type="project" value="TreeGrafter"/>
</dbReference>
<evidence type="ECO:0000256" key="4">
    <source>
        <dbReference type="PIRSR" id="PIRSR602401-1"/>
    </source>
</evidence>
<evidence type="ECO:0000313" key="6">
    <source>
        <dbReference type="EMBL" id="GFS00740.1"/>
    </source>
</evidence>
<dbReference type="EMBL" id="BMAT01005847">
    <property type="protein sequence ID" value="GFS00740.1"/>
    <property type="molecule type" value="Genomic_DNA"/>
</dbReference>
<keyword evidence="5" id="KW-0503">Monooxygenase</keyword>
<keyword evidence="5" id="KW-0560">Oxidoreductase</keyword>
<name>A0AAV4HSM9_9GAST</name>
<dbReference type="AlphaFoldDB" id="A0AAV4HSM9"/>
<dbReference type="PANTHER" id="PTHR24300">
    <property type="entry name" value="CYTOCHROME P450 508A4-RELATED"/>
    <property type="match status" value="1"/>
</dbReference>
<reference evidence="6 7" key="1">
    <citation type="journal article" date="2021" name="Elife">
        <title>Chloroplast acquisition without the gene transfer in kleptoplastic sea slugs, Plakobranchus ocellatus.</title>
        <authorList>
            <person name="Maeda T."/>
            <person name="Takahashi S."/>
            <person name="Yoshida T."/>
            <person name="Shimamura S."/>
            <person name="Takaki Y."/>
            <person name="Nagai Y."/>
            <person name="Toyoda A."/>
            <person name="Suzuki Y."/>
            <person name="Arimoto A."/>
            <person name="Ishii H."/>
            <person name="Satoh N."/>
            <person name="Nishiyama T."/>
            <person name="Hasebe M."/>
            <person name="Maruyama T."/>
            <person name="Minagawa J."/>
            <person name="Obokata J."/>
            <person name="Shigenobu S."/>
        </authorList>
    </citation>
    <scope>NUCLEOTIDE SEQUENCE [LARGE SCALE GENOMIC DNA]</scope>
</reference>
<dbReference type="GO" id="GO:0006082">
    <property type="term" value="P:organic acid metabolic process"/>
    <property type="evidence" value="ECO:0007669"/>
    <property type="project" value="TreeGrafter"/>
</dbReference>
<dbReference type="InterPro" id="IPR017972">
    <property type="entry name" value="Cyt_P450_CS"/>
</dbReference>
<keyword evidence="3 4" id="KW-0408">Iron</keyword>
<evidence type="ECO:0000256" key="5">
    <source>
        <dbReference type="RuleBase" id="RU000461"/>
    </source>
</evidence>
<dbReference type="PRINTS" id="PR00463">
    <property type="entry name" value="EP450I"/>
</dbReference>
<dbReference type="GO" id="GO:0016712">
    <property type="term" value="F:oxidoreductase activity, acting on paired donors, with incorporation or reduction of molecular oxygen, reduced flavin or flavoprotein as one donor, and incorporation of one atom of oxygen"/>
    <property type="evidence" value="ECO:0007669"/>
    <property type="project" value="TreeGrafter"/>
</dbReference>
<dbReference type="SUPFAM" id="SSF48264">
    <property type="entry name" value="Cytochrome P450"/>
    <property type="match status" value="1"/>
</dbReference>
<dbReference type="Proteomes" id="UP000762676">
    <property type="component" value="Unassembled WGS sequence"/>
</dbReference>
<dbReference type="InterPro" id="IPR036396">
    <property type="entry name" value="Cyt_P450_sf"/>
</dbReference>
<dbReference type="InterPro" id="IPR001128">
    <property type="entry name" value="Cyt_P450"/>
</dbReference>